<dbReference type="Proteomes" id="UP000325945">
    <property type="component" value="Unassembled WGS sequence"/>
</dbReference>
<evidence type="ECO:0000313" key="3">
    <source>
        <dbReference type="Proteomes" id="UP000325945"/>
    </source>
</evidence>
<keyword evidence="1" id="KW-0472">Membrane</keyword>
<evidence type="ECO:0000256" key="1">
    <source>
        <dbReference type="SAM" id="Phobius"/>
    </source>
</evidence>
<reference evidence="3" key="1">
    <citation type="submission" date="2019-04" db="EMBL/GenBank/DDBJ databases">
        <title>Friends and foes A comparative genomics studyof 23 Aspergillus species from section Flavi.</title>
        <authorList>
            <consortium name="DOE Joint Genome Institute"/>
            <person name="Kjaerbolling I."/>
            <person name="Vesth T."/>
            <person name="Frisvad J.C."/>
            <person name="Nybo J.L."/>
            <person name="Theobald S."/>
            <person name="Kildgaard S."/>
            <person name="Isbrandt T."/>
            <person name="Kuo A."/>
            <person name="Sato A."/>
            <person name="Lyhne E.K."/>
            <person name="Kogle M.E."/>
            <person name="Wiebenga A."/>
            <person name="Kun R.S."/>
            <person name="Lubbers R.J."/>
            <person name="Makela M.R."/>
            <person name="Barry K."/>
            <person name="Chovatia M."/>
            <person name="Clum A."/>
            <person name="Daum C."/>
            <person name="Haridas S."/>
            <person name="He G."/>
            <person name="LaButti K."/>
            <person name="Lipzen A."/>
            <person name="Mondo S."/>
            <person name="Riley R."/>
            <person name="Salamov A."/>
            <person name="Simmons B.A."/>
            <person name="Magnuson J.K."/>
            <person name="Henrissat B."/>
            <person name="Mortensen U.H."/>
            <person name="Larsen T.O."/>
            <person name="Devries R.P."/>
            <person name="Grigoriev I.V."/>
            <person name="Machida M."/>
            <person name="Baker S.E."/>
            <person name="Andersen M.R."/>
        </authorList>
    </citation>
    <scope>NUCLEOTIDE SEQUENCE [LARGE SCALE GENOMIC DNA]</scope>
    <source>
        <strain evidence="3">CBS 130017</strain>
    </source>
</reference>
<proteinExistence type="predicted"/>
<sequence length="60" mass="6746">MMLLGWVMGVIVIVMRCGVMDRVGILRIGFSSFNFLSFLSALFLDWGDCVGLEAFLVGRW</sequence>
<organism evidence="2 3">
    <name type="scientific">Aspergillus sergii</name>
    <dbReference type="NCBI Taxonomy" id="1034303"/>
    <lineage>
        <taxon>Eukaryota</taxon>
        <taxon>Fungi</taxon>
        <taxon>Dikarya</taxon>
        <taxon>Ascomycota</taxon>
        <taxon>Pezizomycotina</taxon>
        <taxon>Eurotiomycetes</taxon>
        <taxon>Eurotiomycetidae</taxon>
        <taxon>Eurotiales</taxon>
        <taxon>Aspergillaceae</taxon>
        <taxon>Aspergillus</taxon>
        <taxon>Aspergillus subgen. Circumdati</taxon>
    </lineage>
</organism>
<keyword evidence="1" id="KW-1133">Transmembrane helix</keyword>
<gene>
    <name evidence="2" type="ORF">BDV39DRAFT_175996</name>
</gene>
<name>A0A5N6X150_9EURO</name>
<dbReference type="AlphaFoldDB" id="A0A5N6X150"/>
<feature type="transmembrane region" description="Helical" evidence="1">
    <location>
        <begin position="35"/>
        <end position="57"/>
    </location>
</feature>
<dbReference type="EMBL" id="ML741795">
    <property type="protein sequence ID" value="KAE8326935.1"/>
    <property type="molecule type" value="Genomic_DNA"/>
</dbReference>
<keyword evidence="3" id="KW-1185">Reference proteome</keyword>
<keyword evidence="1" id="KW-0812">Transmembrane</keyword>
<protein>
    <recommendedName>
        <fullName evidence="4">Transmembrane protein</fullName>
    </recommendedName>
</protein>
<evidence type="ECO:0000313" key="2">
    <source>
        <dbReference type="EMBL" id="KAE8326935.1"/>
    </source>
</evidence>
<accession>A0A5N6X150</accession>
<evidence type="ECO:0008006" key="4">
    <source>
        <dbReference type="Google" id="ProtNLM"/>
    </source>
</evidence>